<feature type="active site" description="Proton donor" evidence="2">
    <location>
        <position position="221"/>
    </location>
</feature>
<sequence length="326" mass="36021">MNHIQFENGKLILLDQRKLPFSEEFIVCETAEDVARAIKDMIVRGAPAIGITAAYGFAMGIKEGLDVDDVYSLLLNTRPTAVNLKWALDRMKNFYKKAGNDYFKLLEEVRKIHLEDIEINRKIGENGADLFKSKVSILTHCNAGALATGDYGTALGVIRSLHKRGLIKKVLVDETRPYLQGARLTAYEMVKEGIPHFVITDNTSGLLMSRGEVDAVIVGADRIAKNGDTANKIGTFMLAVLANYFNIPFYIAAPVSTFDFSIESGNEIVIEERGRDEVALINGKSIIPEKSPVLHFGFDITPNELITGFITEKGVVKPPFDLLQKA</sequence>
<feature type="site" description="Transition state stabilizer" evidence="2">
    <location>
        <position position="141"/>
    </location>
</feature>
<feature type="binding site" evidence="2">
    <location>
        <begin position="231"/>
        <end position="232"/>
    </location>
    <ligand>
        <name>substrate</name>
    </ligand>
</feature>
<dbReference type="FunFam" id="3.40.50.10470:FF:000006">
    <property type="entry name" value="Methylthioribose-1-phosphate isomerase"/>
    <property type="match status" value="1"/>
</dbReference>
<dbReference type="Gene3D" id="3.40.50.10470">
    <property type="entry name" value="Translation initiation factor eif-2b, domain 2"/>
    <property type="match status" value="1"/>
</dbReference>
<comment type="catalytic activity">
    <reaction evidence="2">
        <text>5-(methylsulfanyl)-alpha-D-ribose 1-phosphate = 5-(methylsulfanyl)-D-ribulose 1-phosphate</text>
        <dbReference type="Rhea" id="RHEA:19989"/>
        <dbReference type="ChEBI" id="CHEBI:58533"/>
        <dbReference type="ChEBI" id="CHEBI:58548"/>
        <dbReference type="EC" id="5.3.1.23"/>
    </reaction>
</comment>
<feature type="binding site" evidence="2">
    <location>
        <position position="78"/>
    </location>
    <ligand>
        <name>substrate</name>
    </ligand>
</feature>
<reference evidence="3 4" key="1">
    <citation type="journal article" date="2012" name="Extremophiles">
        <title>Thermotomaculum hydrothermale gen. nov., sp. nov., a novel heterotrophic thermophile within the phylum Acidobacteria from a deep-sea hydrothermal vent chimney in the Southern Okinawa Trough.</title>
        <authorList>
            <person name="Izumi H."/>
            <person name="Nunoura T."/>
            <person name="Miyazaki M."/>
            <person name="Mino S."/>
            <person name="Toki T."/>
            <person name="Takai K."/>
            <person name="Sako Y."/>
            <person name="Sawabe T."/>
            <person name="Nakagawa S."/>
        </authorList>
    </citation>
    <scope>NUCLEOTIDE SEQUENCE [LARGE SCALE GENOMIC DNA]</scope>
    <source>
        <strain evidence="3 4">AC55</strain>
    </source>
</reference>
<proteinExistence type="inferred from homology"/>
<comment type="similarity">
    <text evidence="2">Belongs to the EIF-2B alpha/beta/delta subunits family. MtnA subfamily.</text>
</comment>
<dbReference type="InterPro" id="IPR005251">
    <property type="entry name" value="IF-M1Pi"/>
</dbReference>
<dbReference type="UniPathway" id="UPA00904">
    <property type="reaction ID" value="UER00874"/>
</dbReference>
<name>A0A7R6PLD9_9BACT</name>
<dbReference type="EC" id="5.3.1.23" evidence="2"/>
<dbReference type="AlphaFoldDB" id="A0A7R6PLD9"/>
<dbReference type="GO" id="GO:0019509">
    <property type="term" value="P:L-methionine salvage from methylthioadenosine"/>
    <property type="evidence" value="ECO:0007669"/>
    <property type="project" value="UniProtKB-UniRule"/>
</dbReference>
<feature type="binding site" evidence="2">
    <location>
        <begin position="44"/>
        <end position="46"/>
    </location>
    <ligand>
        <name>substrate</name>
    </ligand>
</feature>
<keyword evidence="4" id="KW-1185">Reference proteome</keyword>
<comment type="pathway">
    <text evidence="2">Amino-acid biosynthesis; L-methionine biosynthesis via salvage pathway; L-methionine from S-methyl-5-thio-alpha-D-ribose 1-phosphate: step 1/6.</text>
</comment>
<dbReference type="InterPro" id="IPR011559">
    <property type="entry name" value="Initiation_fac_2B_a/b/d"/>
</dbReference>
<feature type="binding site" evidence="2">
    <location>
        <position position="180"/>
    </location>
    <ligand>
        <name>substrate</name>
    </ligand>
</feature>
<dbReference type="InterPro" id="IPR000649">
    <property type="entry name" value="IF-2B-related"/>
</dbReference>
<evidence type="ECO:0000256" key="1">
    <source>
        <dbReference type="ARBA" id="ARBA00023235"/>
    </source>
</evidence>
<dbReference type="PANTHER" id="PTHR43475">
    <property type="entry name" value="METHYLTHIORIBOSE-1-PHOSPHATE ISOMERASE"/>
    <property type="match status" value="1"/>
</dbReference>
<comment type="function">
    <text evidence="2">Catalyzes the interconversion of methylthioribose-1-phosphate (MTR-1-P) into methylthioribulose-1-phosphate (MTRu-1-P).</text>
</comment>
<dbReference type="NCBIfam" id="NF004326">
    <property type="entry name" value="PRK05720.1"/>
    <property type="match status" value="1"/>
</dbReference>
<dbReference type="FunFam" id="1.20.120.420:FF:000003">
    <property type="entry name" value="Methylthioribose-1-phosphate isomerase"/>
    <property type="match status" value="1"/>
</dbReference>
<gene>
    <name evidence="2 3" type="primary">mtnA</name>
    <name evidence="3" type="ORF">TTHT_0667</name>
</gene>
<dbReference type="SUPFAM" id="SSF100950">
    <property type="entry name" value="NagB/RpiA/CoA transferase-like"/>
    <property type="match status" value="1"/>
</dbReference>
<dbReference type="InterPro" id="IPR037171">
    <property type="entry name" value="NagB/RpiA_transferase-like"/>
</dbReference>
<accession>A0A7R6PLD9</accession>
<dbReference type="InterPro" id="IPR042529">
    <property type="entry name" value="IF_2B-like_C"/>
</dbReference>
<organism evidence="3 4">
    <name type="scientific">Thermotomaculum hydrothermale</name>
    <dbReference type="NCBI Taxonomy" id="981385"/>
    <lineage>
        <taxon>Bacteria</taxon>
        <taxon>Pseudomonadati</taxon>
        <taxon>Acidobacteriota</taxon>
        <taxon>Holophagae</taxon>
        <taxon>Thermotomaculales</taxon>
        <taxon>Thermotomaculaceae</taxon>
        <taxon>Thermotomaculum</taxon>
    </lineage>
</organism>
<keyword evidence="2" id="KW-0028">Amino-acid biosynthesis</keyword>
<dbReference type="NCBIfam" id="TIGR00512">
    <property type="entry name" value="salvage_mtnA"/>
    <property type="match status" value="1"/>
</dbReference>
<dbReference type="NCBIfam" id="TIGR00524">
    <property type="entry name" value="eIF-2B_rel"/>
    <property type="match status" value="1"/>
</dbReference>
<evidence type="ECO:0000313" key="3">
    <source>
        <dbReference type="EMBL" id="BBB32242.1"/>
    </source>
</evidence>
<dbReference type="Gene3D" id="1.20.120.420">
    <property type="entry name" value="translation initiation factor eif-2b, domain 1"/>
    <property type="match status" value="1"/>
</dbReference>
<dbReference type="HAMAP" id="MF_01678">
    <property type="entry name" value="Salvage_MtnA"/>
    <property type="match status" value="1"/>
</dbReference>
<evidence type="ECO:0000256" key="2">
    <source>
        <dbReference type="HAMAP-Rule" id="MF_01678"/>
    </source>
</evidence>
<dbReference type="RefSeq" id="WP_201328585.1">
    <property type="nucleotide sequence ID" value="NZ_AP017470.1"/>
</dbReference>
<keyword evidence="1 2" id="KW-0413">Isomerase</keyword>
<evidence type="ECO:0000313" key="4">
    <source>
        <dbReference type="Proteomes" id="UP000595564"/>
    </source>
</evidence>
<keyword evidence="2" id="KW-0486">Methionine biosynthesis</keyword>
<dbReference type="KEGG" id="thyd:TTHT_0667"/>
<protein>
    <recommendedName>
        <fullName evidence="2">Methylthioribose-1-phosphate isomerase</fullName>
        <shortName evidence="2">M1Pi</shortName>
        <shortName evidence="2">MTR-1-P isomerase</shortName>
        <ecNumber evidence="2">5.3.1.23</ecNumber>
    </recommendedName>
    <alternativeName>
        <fullName evidence="2">S-methyl-5-thioribose-1-phosphate isomerase</fullName>
    </alternativeName>
</protein>
<dbReference type="EMBL" id="AP017470">
    <property type="protein sequence ID" value="BBB32242.1"/>
    <property type="molecule type" value="Genomic_DNA"/>
</dbReference>
<dbReference type="InterPro" id="IPR027363">
    <property type="entry name" value="M1Pi_N"/>
</dbReference>
<dbReference type="Proteomes" id="UP000595564">
    <property type="component" value="Chromosome"/>
</dbReference>
<dbReference type="GO" id="GO:0046523">
    <property type="term" value="F:S-methyl-5-thioribose-1-phosphate isomerase activity"/>
    <property type="evidence" value="ECO:0007669"/>
    <property type="project" value="UniProtKB-UniRule"/>
</dbReference>
<dbReference type="PANTHER" id="PTHR43475:SF1">
    <property type="entry name" value="METHYLTHIORIBOSE-1-PHOSPHATE ISOMERASE"/>
    <property type="match status" value="1"/>
</dbReference>
<dbReference type="Pfam" id="PF01008">
    <property type="entry name" value="IF-2B"/>
    <property type="match status" value="1"/>
</dbReference>